<reference evidence="1 2" key="1">
    <citation type="journal article" date="2019" name="PLoS ONE">
        <title>Comparative genome analysis indicates high evolutionary potential of pathogenicity genes in Colletotrichum tanaceti.</title>
        <authorList>
            <person name="Lelwala R.V."/>
            <person name="Korhonen P.K."/>
            <person name="Young N.D."/>
            <person name="Scott J.B."/>
            <person name="Ades P.A."/>
            <person name="Gasser R.B."/>
            <person name="Taylor P.W.J."/>
        </authorList>
    </citation>
    <scope>NUCLEOTIDE SEQUENCE [LARGE SCALE GENOMIC DNA]</scope>
    <source>
        <strain evidence="1">BRIP57314</strain>
    </source>
</reference>
<comment type="caution">
    <text evidence="1">The sequence shown here is derived from an EMBL/GenBank/DDBJ whole genome shotgun (WGS) entry which is preliminary data.</text>
</comment>
<dbReference type="AlphaFoldDB" id="A0A4U6XHB3"/>
<protein>
    <submittedName>
        <fullName evidence="1">Uncharacterized protein</fullName>
    </submittedName>
</protein>
<evidence type="ECO:0000313" key="1">
    <source>
        <dbReference type="EMBL" id="TKW55121.1"/>
    </source>
</evidence>
<evidence type="ECO:0000313" key="2">
    <source>
        <dbReference type="Proteomes" id="UP000310108"/>
    </source>
</evidence>
<name>A0A4U6XHB3_9PEZI</name>
<gene>
    <name evidence="1" type="ORF">CTA1_6964</name>
</gene>
<keyword evidence="2" id="KW-1185">Reference proteome</keyword>
<dbReference type="OrthoDB" id="4851552at2759"/>
<sequence length="92" mass="10224">MSTSIEAANISKADKMSTPILYSVDLSANPDPVRWPDQVSGYINISKVDVMFMNINTASDFRMLRTGTNEHVHLALMQVAKHVARGLYRVVS</sequence>
<proteinExistence type="predicted"/>
<accession>A0A4U6XHB3</accession>
<dbReference type="EMBL" id="PJEX01000111">
    <property type="protein sequence ID" value="TKW55121.1"/>
    <property type="molecule type" value="Genomic_DNA"/>
</dbReference>
<organism evidence="1 2">
    <name type="scientific">Colletotrichum tanaceti</name>
    <dbReference type="NCBI Taxonomy" id="1306861"/>
    <lineage>
        <taxon>Eukaryota</taxon>
        <taxon>Fungi</taxon>
        <taxon>Dikarya</taxon>
        <taxon>Ascomycota</taxon>
        <taxon>Pezizomycotina</taxon>
        <taxon>Sordariomycetes</taxon>
        <taxon>Hypocreomycetidae</taxon>
        <taxon>Glomerellales</taxon>
        <taxon>Glomerellaceae</taxon>
        <taxon>Colletotrichum</taxon>
        <taxon>Colletotrichum destructivum species complex</taxon>
    </lineage>
</organism>
<dbReference type="Proteomes" id="UP000310108">
    <property type="component" value="Unassembled WGS sequence"/>
</dbReference>